<proteinExistence type="predicted"/>
<keyword evidence="2" id="KW-1185">Reference proteome</keyword>
<comment type="caution">
    <text evidence="1">The sequence shown here is derived from an EMBL/GenBank/DDBJ whole genome shotgun (WGS) entry which is preliminary data.</text>
</comment>
<evidence type="ECO:0000313" key="1">
    <source>
        <dbReference type="EMBL" id="MQT03850.1"/>
    </source>
</evidence>
<dbReference type="Proteomes" id="UP000419138">
    <property type="component" value="Unassembled WGS sequence"/>
</dbReference>
<dbReference type="EMBL" id="VCLA01000180">
    <property type="protein sequence ID" value="MQT03850.1"/>
    <property type="molecule type" value="Genomic_DNA"/>
</dbReference>
<sequence>MSDQNPYILRYFTSHHLPERLQAVSKPFAALAQEVADTLPAGDERSTCLRKILEAKDCAVRAALHLPGEDR</sequence>
<protein>
    <submittedName>
        <fullName evidence="1">Uncharacterized protein</fullName>
    </submittedName>
</protein>
<reference evidence="1 2" key="1">
    <citation type="submission" date="2019-05" db="EMBL/GenBank/DDBJ databases">
        <title>Comparative genomics and metabolomics analyses of clavulanic acid producing Streptomyces species provides insight into specialized metabolism and evolution of beta-lactam biosynthetic gene clusters.</title>
        <authorList>
            <person name="Moore M.A."/>
            <person name="Cruz-Morales P."/>
            <person name="Barona Gomez F."/>
            <person name="Kapil T."/>
        </authorList>
    </citation>
    <scope>NUCLEOTIDE SEQUENCE [LARGE SCALE GENOMIC DNA]</scope>
    <source>
        <strain evidence="1 2">NRRL 5741</strain>
    </source>
</reference>
<dbReference type="OrthoDB" id="1551260at2"/>
<organism evidence="1 2">
    <name type="scientific">Streptomyces jumonjinensis</name>
    <dbReference type="NCBI Taxonomy" id="1945"/>
    <lineage>
        <taxon>Bacteria</taxon>
        <taxon>Bacillati</taxon>
        <taxon>Actinomycetota</taxon>
        <taxon>Actinomycetes</taxon>
        <taxon>Kitasatosporales</taxon>
        <taxon>Streptomycetaceae</taxon>
        <taxon>Streptomyces</taxon>
    </lineage>
</organism>
<dbReference type="AlphaFoldDB" id="A0A646KP17"/>
<evidence type="ECO:0000313" key="2">
    <source>
        <dbReference type="Proteomes" id="UP000419138"/>
    </source>
</evidence>
<gene>
    <name evidence="1" type="ORF">FF041_27880</name>
</gene>
<accession>A0A646KP17</accession>
<dbReference type="RefSeq" id="WP_153525363.1">
    <property type="nucleotide sequence ID" value="NZ_JBEPDZ010000025.1"/>
</dbReference>
<name>A0A646KP17_STRJU</name>